<feature type="compositionally biased region" description="Polar residues" evidence="1">
    <location>
        <begin position="228"/>
        <end position="239"/>
    </location>
</feature>
<reference evidence="2 3" key="1">
    <citation type="journal article" date="2018" name="Nat. Ecol. Evol.">
        <title>Pezizomycetes genomes reveal the molecular basis of ectomycorrhizal truffle lifestyle.</title>
        <authorList>
            <person name="Murat C."/>
            <person name="Payen T."/>
            <person name="Noel B."/>
            <person name="Kuo A."/>
            <person name="Morin E."/>
            <person name="Chen J."/>
            <person name="Kohler A."/>
            <person name="Krizsan K."/>
            <person name="Balestrini R."/>
            <person name="Da Silva C."/>
            <person name="Montanini B."/>
            <person name="Hainaut M."/>
            <person name="Levati E."/>
            <person name="Barry K.W."/>
            <person name="Belfiori B."/>
            <person name="Cichocki N."/>
            <person name="Clum A."/>
            <person name="Dockter R.B."/>
            <person name="Fauchery L."/>
            <person name="Guy J."/>
            <person name="Iotti M."/>
            <person name="Le Tacon F."/>
            <person name="Lindquist E.A."/>
            <person name="Lipzen A."/>
            <person name="Malagnac F."/>
            <person name="Mello A."/>
            <person name="Molinier V."/>
            <person name="Miyauchi S."/>
            <person name="Poulain J."/>
            <person name="Riccioni C."/>
            <person name="Rubini A."/>
            <person name="Sitrit Y."/>
            <person name="Splivallo R."/>
            <person name="Traeger S."/>
            <person name="Wang M."/>
            <person name="Zifcakova L."/>
            <person name="Wipf D."/>
            <person name="Zambonelli A."/>
            <person name="Paolocci F."/>
            <person name="Nowrousian M."/>
            <person name="Ottonello S."/>
            <person name="Baldrian P."/>
            <person name="Spatafora J.W."/>
            <person name="Henrissat B."/>
            <person name="Nagy L.G."/>
            <person name="Aury J.M."/>
            <person name="Wincker P."/>
            <person name="Grigoriev I.V."/>
            <person name="Bonfante P."/>
            <person name="Martin F.M."/>
        </authorList>
    </citation>
    <scope>NUCLEOTIDE SEQUENCE [LARGE SCALE GENOMIC DNA]</scope>
    <source>
        <strain evidence="2 3">CCBAS932</strain>
    </source>
</reference>
<dbReference type="STRING" id="1392247.A0A3N4L6L9"/>
<protein>
    <recommendedName>
        <fullName evidence="4">Sucraseferredoxin-like protein</fullName>
    </recommendedName>
</protein>
<dbReference type="SUPFAM" id="SSF52833">
    <property type="entry name" value="Thioredoxin-like"/>
    <property type="match status" value="1"/>
</dbReference>
<dbReference type="CDD" id="cd03062">
    <property type="entry name" value="TRX_Fd_Sucrase"/>
    <property type="match status" value="1"/>
</dbReference>
<dbReference type="Pfam" id="PF06999">
    <property type="entry name" value="Suc_Fer-like"/>
    <property type="match status" value="1"/>
</dbReference>
<feature type="compositionally biased region" description="Pro residues" evidence="1">
    <location>
        <begin position="197"/>
        <end position="210"/>
    </location>
</feature>
<feature type="region of interest" description="Disordered" evidence="1">
    <location>
        <begin position="183"/>
        <end position="264"/>
    </location>
</feature>
<keyword evidence="3" id="KW-1185">Reference proteome</keyword>
<dbReference type="AlphaFoldDB" id="A0A3N4L6L9"/>
<dbReference type="Proteomes" id="UP000277580">
    <property type="component" value="Unassembled WGS sequence"/>
</dbReference>
<evidence type="ECO:0008006" key="4">
    <source>
        <dbReference type="Google" id="ProtNLM"/>
    </source>
</evidence>
<organism evidence="2 3">
    <name type="scientific">Morchella conica CCBAS932</name>
    <dbReference type="NCBI Taxonomy" id="1392247"/>
    <lineage>
        <taxon>Eukaryota</taxon>
        <taxon>Fungi</taxon>
        <taxon>Dikarya</taxon>
        <taxon>Ascomycota</taxon>
        <taxon>Pezizomycotina</taxon>
        <taxon>Pezizomycetes</taxon>
        <taxon>Pezizales</taxon>
        <taxon>Morchellaceae</taxon>
        <taxon>Morchella</taxon>
    </lineage>
</organism>
<gene>
    <name evidence="2" type="ORF">P167DRAFT_561697</name>
</gene>
<evidence type="ECO:0000313" key="3">
    <source>
        <dbReference type="Proteomes" id="UP000277580"/>
    </source>
</evidence>
<dbReference type="InParanoid" id="A0A3N4L6L9"/>
<accession>A0A3N4L6L9</accession>
<dbReference type="PANTHER" id="PTHR31902:SF14">
    <property type="entry name" value="ACTIN PATCHES DISTAL PROTEIN 1"/>
    <property type="match status" value="1"/>
</dbReference>
<dbReference type="EMBL" id="ML119106">
    <property type="protein sequence ID" value="RPB17428.1"/>
    <property type="molecule type" value="Genomic_DNA"/>
</dbReference>
<evidence type="ECO:0000256" key="1">
    <source>
        <dbReference type="SAM" id="MobiDB-lite"/>
    </source>
</evidence>
<dbReference type="PANTHER" id="PTHR31902">
    <property type="entry name" value="ACTIN PATCHES DISTAL PROTEIN 1"/>
    <property type="match status" value="1"/>
</dbReference>
<evidence type="ECO:0000313" key="2">
    <source>
        <dbReference type="EMBL" id="RPB17428.1"/>
    </source>
</evidence>
<dbReference type="OrthoDB" id="10253744at2759"/>
<feature type="region of interest" description="Disordered" evidence="1">
    <location>
        <begin position="138"/>
        <end position="159"/>
    </location>
</feature>
<sequence length="439" mass="47744">MPFAGLLRRGTSFFSAAATKVDTSADAGKVTKDTLFPLVTCEHDKTDAAEECDHDCAACPQVAPDGTSGYGKAFDKIGVDHDEELWGGVKKYSRHVIVATGETDWIRDVDEIRGSVMEALKERVEKGAVEDRDGRLMVSASNMPPSDHHHHTDATKPQPTSVILLPSWTLIENVTPATTPELVSRFINPSPTNLDPLVPPPPPPPPPPPAASSLSPPLDEPTRPRSPLTLQIPTTTNPSLPAGSPTRAPGSPLMSPSTPIDTSTLQNLSLSDVPYSCDSTVTASHYPHDTLILLCSHKRRDARCGISAPILRKEFERHLRPLGLWRDMADMRPGGVKVLFINHVGGHKFSANVIVYRKGGVEMEGSGVGKGKGEVVQGVWLAKVTPRHVEGIVRYTVLEGKSYRRKWLRGEVCGLEKWRWGFVAMMSTFSRDNSAGINL</sequence>
<proteinExistence type="predicted"/>
<dbReference type="InterPro" id="IPR036249">
    <property type="entry name" value="Thioredoxin-like_sf"/>
</dbReference>
<feature type="compositionally biased region" description="Polar residues" evidence="1">
    <location>
        <begin position="254"/>
        <end position="264"/>
    </location>
</feature>
<dbReference type="InterPro" id="IPR009737">
    <property type="entry name" value="Aim32/Apd1-like"/>
</dbReference>
<dbReference type="Gene3D" id="3.40.30.10">
    <property type="entry name" value="Glutaredoxin"/>
    <property type="match status" value="1"/>
</dbReference>
<name>A0A3N4L6L9_9PEZI</name>